<feature type="compositionally biased region" description="Polar residues" evidence="1">
    <location>
        <begin position="31"/>
        <end position="41"/>
    </location>
</feature>
<evidence type="ECO:0000313" key="3">
    <source>
        <dbReference type="Proteomes" id="UP000287033"/>
    </source>
</evidence>
<proteinExistence type="predicted"/>
<evidence type="ECO:0000256" key="1">
    <source>
        <dbReference type="SAM" id="MobiDB-lite"/>
    </source>
</evidence>
<feature type="region of interest" description="Disordered" evidence="1">
    <location>
        <begin position="1"/>
        <end position="44"/>
    </location>
</feature>
<feature type="non-terminal residue" evidence="2">
    <location>
        <position position="1"/>
    </location>
</feature>
<evidence type="ECO:0000313" key="2">
    <source>
        <dbReference type="EMBL" id="GCC41867.1"/>
    </source>
</evidence>
<organism evidence="2 3">
    <name type="scientific">Chiloscyllium punctatum</name>
    <name type="common">Brownbanded bambooshark</name>
    <name type="synonym">Hemiscyllium punctatum</name>
    <dbReference type="NCBI Taxonomy" id="137246"/>
    <lineage>
        <taxon>Eukaryota</taxon>
        <taxon>Metazoa</taxon>
        <taxon>Chordata</taxon>
        <taxon>Craniata</taxon>
        <taxon>Vertebrata</taxon>
        <taxon>Chondrichthyes</taxon>
        <taxon>Elasmobranchii</taxon>
        <taxon>Galeomorphii</taxon>
        <taxon>Galeoidea</taxon>
        <taxon>Orectolobiformes</taxon>
        <taxon>Hemiscylliidae</taxon>
        <taxon>Chiloscyllium</taxon>
    </lineage>
</organism>
<dbReference type="EMBL" id="BEZZ01060690">
    <property type="protein sequence ID" value="GCC41867.1"/>
    <property type="molecule type" value="Genomic_DNA"/>
</dbReference>
<comment type="caution">
    <text evidence="2">The sequence shown here is derived from an EMBL/GenBank/DDBJ whole genome shotgun (WGS) entry which is preliminary data.</text>
</comment>
<protein>
    <submittedName>
        <fullName evidence="2">Uncharacterized protein</fullName>
    </submittedName>
</protein>
<reference evidence="2 3" key="1">
    <citation type="journal article" date="2018" name="Nat. Ecol. Evol.">
        <title>Shark genomes provide insights into elasmobranch evolution and the origin of vertebrates.</title>
        <authorList>
            <person name="Hara Y"/>
            <person name="Yamaguchi K"/>
            <person name="Onimaru K"/>
            <person name="Kadota M"/>
            <person name="Koyanagi M"/>
            <person name="Keeley SD"/>
            <person name="Tatsumi K"/>
            <person name="Tanaka K"/>
            <person name="Motone F"/>
            <person name="Kageyama Y"/>
            <person name="Nozu R"/>
            <person name="Adachi N"/>
            <person name="Nishimura O"/>
            <person name="Nakagawa R"/>
            <person name="Tanegashima C"/>
            <person name="Kiyatake I"/>
            <person name="Matsumoto R"/>
            <person name="Murakumo K"/>
            <person name="Nishida K"/>
            <person name="Terakita A"/>
            <person name="Kuratani S"/>
            <person name="Sato K"/>
            <person name="Hyodo S Kuraku.S."/>
        </authorList>
    </citation>
    <scope>NUCLEOTIDE SEQUENCE [LARGE SCALE GENOMIC DNA]</scope>
</reference>
<keyword evidence="3" id="KW-1185">Reference proteome</keyword>
<name>A0A401TGV2_CHIPU</name>
<dbReference type="Proteomes" id="UP000287033">
    <property type="component" value="Unassembled WGS sequence"/>
</dbReference>
<accession>A0A401TGV2</accession>
<dbReference type="OrthoDB" id="21607at2759"/>
<dbReference type="AlphaFoldDB" id="A0A401TGV2"/>
<sequence>VLDLYPEAGSKPRSPPPTLPRQGEKRPLLMRSQTLPRTSGPQARKALFEKFEQEGTK</sequence>
<gene>
    <name evidence="2" type="ORF">chiPu_0025539</name>
</gene>